<reference evidence="2 3" key="1">
    <citation type="submission" date="2021-12" db="EMBL/GenBank/DDBJ databases">
        <title>Genome sequence of Kibdelosporangium philippinense ATCC 49844.</title>
        <authorList>
            <person name="Fedorov E.A."/>
            <person name="Omeragic M."/>
            <person name="Shalygina K.F."/>
            <person name="Maclea K.S."/>
        </authorList>
    </citation>
    <scope>NUCLEOTIDE SEQUENCE [LARGE SCALE GENOMIC DNA]</scope>
    <source>
        <strain evidence="2 3">ATCC 49844</strain>
    </source>
</reference>
<keyword evidence="1" id="KW-0472">Membrane</keyword>
<evidence type="ECO:0000313" key="2">
    <source>
        <dbReference type="EMBL" id="MCE7002607.1"/>
    </source>
</evidence>
<feature type="transmembrane region" description="Helical" evidence="1">
    <location>
        <begin position="168"/>
        <end position="189"/>
    </location>
</feature>
<evidence type="ECO:0000256" key="1">
    <source>
        <dbReference type="SAM" id="Phobius"/>
    </source>
</evidence>
<dbReference type="EMBL" id="JAJVCN010000001">
    <property type="protein sequence ID" value="MCE7002607.1"/>
    <property type="molecule type" value="Genomic_DNA"/>
</dbReference>
<name>A0ABS8Z9T4_9PSEU</name>
<feature type="transmembrane region" description="Helical" evidence="1">
    <location>
        <begin position="245"/>
        <end position="271"/>
    </location>
</feature>
<protein>
    <submittedName>
        <fullName evidence="2">Uncharacterized protein</fullName>
    </submittedName>
</protein>
<feature type="transmembrane region" description="Helical" evidence="1">
    <location>
        <begin position="7"/>
        <end position="26"/>
    </location>
</feature>
<accession>A0ABS8Z9T4</accession>
<dbReference type="RefSeq" id="WP_233723900.1">
    <property type="nucleotide sequence ID" value="NZ_JAJVCN010000001.1"/>
</dbReference>
<feature type="transmembrane region" description="Helical" evidence="1">
    <location>
        <begin position="76"/>
        <end position="96"/>
    </location>
</feature>
<proteinExistence type="predicted"/>
<keyword evidence="1" id="KW-0812">Transmembrane</keyword>
<keyword evidence="1" id="KW-1133">Transmembrane helix</keyword>
<dbReference type="Proteomes" id="UP001521150">
    <property type="component" value="Unassembled WGS sequence"/>
</dbReference>
<evidence type="ECO:0000313" key="3">
    <source>
        <dbReference type="Proteomes" id="UP001521150"/>
    </source>
</evidence>
<sequence>MHLDWQMVLIYALSGVVLLVVLWPSVKVGQRFLKRWGVKDPTEEQGVLARQYLLHRRMLYPPLFMAAPFVTDGNNFWPPLILALLLAEIIGTLRPVRGPRSATLTRRNWGDLVPRWAVILMLALGALAVVIAVATRFAQQWGREVLSTNLPTSIPADDIYARVTDSRWLVVIITVVLATAAVLGIVWLAVRRGSIADLRVDAALRTRSARVAVGIGIAFMATSVVEANRPFSVLRGTHWPVPAPWLLAGTSSLEALSLPMLLICVAGWIWVANPSPKMPYIQSVA</sequence>
<comment type="caution">
    <text evidence="2">The sequence shown here is derived from an EMBL/GenBank/DDBJ whole genome shotgun (WGS) entry which is preliminary data.</text>
</comment>
<keyword evidence="3" id="KW-1185">Reference proteome</keyword>
<gene>
    <name evidence="2" type="ORF">LWC34_07145</name>
</gene>
<feature type="transmembrane region" description="Helical" evidence="1">
    <location>
        <begin position="209"/>
        <end position="225"/>
    </location>
</feature>
<feature type="transmembrane region" description="Helical" evidence="1">
    <location>
        <begin position="116"/>
        <end position="138"/>
    </location>
</feature>
<organism evidence="2 3">
    <name type="scientific">Kibdelosporangium philippinense</name>
    <dbReference type="NCBI Taxonomy" id="211113"/>
    <lineage>
        <taxon>Bacteria</taxon>
        <taxon>Bacillati</taxon>
        <taxon>Actinomycetota</taxon>
        <taxon>Actinomycetes</taxon>
        <taxon>Pseudonocardiales</taxon>
        <taxon>Pseudonocardiaceae</taxon>
        <taxon>Kibdelosporangium</taxon>
    </lineage>
</organism>